<evidence type="ECO:0000256" key="2">
    <source>
        <dbReference type="SAM" id="Phobius"/>
    </source>
</evidence>
<sequence length="528" mass="59676">MSAEALPGRRSTAVNRPSTALAPNEIVPILLNEGRRHTLALVAVFAGIALLTLFAGLFLLPKNYTASTTILAQESDIIQPLLEGRAVATGVTDRAGIARQVIYSRKVLEDALKTGGWLEDNPTPLQRDRLLEELKERITIRASRPDLVEITYRDSDAQRTYKVTERLGAMFIKESLATKGRESREAYQFIDARVNDYHKKLTDAEDNLQKYRSANADAQPGSATDASTRISALRTQVEQTRMSLLEQRSRESAITSQLSGESAVTAVQTRESLYRGQLLELQSQLDRLLLTYTEQYPDVVRIRHQMADIQQAMRDEEQRRATAPKSASPFDDAQMNPLYQELRSQQGQARREMAATQSRMGIAESLLDEELGRSRRIAASESALAELTRDYEVNRDIYQDLLRRRENARVSMELDREERGLTLRVQDPAIMPLRPTGLRFLHFAIAGLLMAVVVPLGLLFLRVRFDPRIRSASQLQKISDRQLLTVVPLYRTPRDHRRLRLRQAMSVGILFVVVLAYGLAFGFKQMMA</sequence>
<name>A0ABU1RNI2_9GAMM</name>
<proteinExistence type="predicted"/>
<feature type="transmembrane region" description="Helical" evidence="2">
    <location>
        <begin position="504"/>
        <end position="523"/>
    </location>
</feature>
<feature type="transmembrane region" description="Helical" evidence="2">
    <location>
        <begin position="39"/>
        <end position="60"/>
    </location>
</feature>
<gene>
    <name evidence="3" type="ORF">J2W94_000600</name>
</gene>
<dbReference type="InterPro" id="IPR050445">
    <property type="entry name" value="Bact_polysacc_biosynth/exp"/>
</dbReference>
<dbReference type="PANTHER" id="PTHR32309">
    <property type="entry name" value="TYROSINE-PROTEIN KINASE"/>
    <property type="match status" value="1"/>
</dbReference>
<dbReference type="Proteomes" id="UP001254759">
    <property type="component" value="Unassembled WGS sequence"/>
</dbReference>
<reference evidence="3 4" key="1">
    <citation type="submission" date="2023-07" db="EMBL/GenBank/DDBJ databases">
        <title>Sorghum-associated microbial communities from plants grown in Nebraska, USA.</title>
        <authorList>
            <person name="Schachtman D."/>
        </authorList>
    </citation>
    <scope>NUCLEOTIDE SEQUENCE [LARGE SCALE GENOMIC DNA]</scope>
    <source>
        <strain evidence="3 4">BE107</strain>
    </source>
</reference>
<feature type="transmembrane region" description="Helical" evidence="2">
    <location>
        <begin position="440"/>
        <end position="461"/>
    </location>
</feature>
<comment type="caution">
    <text evidence="3">The sequence shown here is derived from an EMBL/GenBank/DDBJ whole genome shotgun (WGS) entry which is preliminary data.</text>
</comment>
<dbReference type="InterPro" id="IPR014345">
    <property type="entry name" value="XrtA_polysacc_chain"/>
</dbReference>
<keyword evidence="2" id="KW-1133">Transmembrane helix</keyword>
<accession>A0ABU1RNI2</accession>
<protein>
    <submittedName>
        <fullName evidence="3">Polysaccharide chain length determinant protein (PEP-CTERM system associated)</fullName>
    </submittedName>
</protein>
<evidence type="ECO:0000313" key="3">
    <source>
        <dbReference type="EMBL" id="MDR6840336.1"/>
    </source>
</evidence>
<keyword evidence="2" id="KW-0812">Transmembrane</keyword>
<dbReference type="PANTHER" id="PTHR32309:SF13">
    <property type="entry name" value="FERRIC ENTEROBACTIN TRANSPORT PROTEIN FEPE"/>
    <property type="match status" value="1"/>
</dbReference>
<keyword evidence="4" id="KW-1185">Reference proteome</keyword>
<dbReference type="RefSeq" id="WP_310090194.1">
    <property type="nucleotide sequence ID" value="NZ_JAVDTT010000001.1"/>
</dbReference>
<evidence type="ECO:0000313" key="4">
    <source>
        <dbReference type="Proteomes" id="UP001254759"/>
    </source>
</evidence>
<evidence type="ECO:0000256" key="1">
    <source>
        <dbReference type="SAM" id="Coils"/>
    </source>
</evidence>
<keyword evidence="2" id="KW-0472">Membrane</keyword>
<keyword evidence="1" id="KW-0175">Coiled coil</keyword>
<feature type="coiled-coil region" evidence="1">
    <location>
        <begin position="299"/>
        <end position="359"/>
    </location>
</feature>
<dbReference type="NCBIfam" id="TIGR03007">
    <property type="entry name" value="pepcterm_ChnLen"/>
    <property type="match status" value="1"/>
</dbReference>
<organism evidence="3 4">
    <name type="scientific">Pseudoxanthomonas sacheonensis</name>
    <dbReference type="NCBI Taxonomy" id="443615"/>
    <lineage>
        <taxon>Bacteria</taxon>
        <taxon>Pseudomonadati</taxon>
        <taxon>Pseudomonadota</taxon>
        <taxon>Gammaproteobacteria</taxon>
        <taxon>Lysobacterales</taxon>
        <taxon>Lysobacteraceae</taxon>
        <taxon>Pseudoxanthomonas</taxon>
    </lineage>
</organism>
<dbReference type="EMBL" id="JAVDTT010000001">
    <property type="protein sequence ID" value="MDR6840336.1"/>
    <property type="molecule type" value="Genomic_DNA"/>
</dbReference>